<organism evidence="13 14">
    <name type="scientific">Nocardia callitridis</name>
    <dbReference type="NCBI Taxonomy" id="648753"/>
    <lineage>
        <taxon>Bacteria</taxon>
        <taxon>Bacillati</taxon>
        <taxon>Actinomycetota</taxon>
        <taxon>Actinomycetes</taxon>
        <taxon>Mycobacteriales</taxon>
        <taxon>Nocardiaceae</taxon>
        <taxon>Nocardia</taxon>
    </lineage>
</organism>
<evidence type="ECO:0000256" key="6">
    <source>
        <dbReference type="ARBA" id="ARBA00022777"/>
    </source>
</evidence>
<evidence type="ECO:0000256" key="5">
    <source>
        <dbReference type="ARBA" id="ARBA00022741"/>
    </source>
</evidence>
<evidence type="ECO:0000256" key="3">
    <source>
        <dbReference type="ARBA" id="ARBA00022553"/>
    </source>
</evidence>
<dbReference type="PANTHER" id="PTHR24421">
    <property type="entry name" value="NITRATE/NITRITE SENSOR PROTEIN NARX-RELATED"/>
    <property type="match status" value="1"/>
</dbReference>
<dbReference type="InterPro" id="IPR036890">
    <property type="entry name" value="HATPase_C_sf"/>
</dbReference>
<dbReference type="PANTHER" id="PTHR24421:SF10">
    <property type="entry name" value="NITRATE_NITRITE SENSOR PROTEIN NARQ"/>
    <property type="match status" value="1"/>
</dbReference>
<evidence type="ECO:0000313" key="13">
    <source>
        <dbReference type="EMBL" id="GAA5045201.1"/>
    </source>
</evidence>
<keyword evidence="4" id="KW-0808">Transferase</keyword>
<evidence type="ECO:0000256" key="2">
    <source>
        <dbReference type="ARBA" id="ARBA00012438"/>
    </source>
</evidence>
<feature type="transmembrane region" description="Helical" evidence="9">
    <location>
        <begin position="70"/>
        <end position="93"/>
    </location>
</feature>
<dbReference type="InterPro" id="IPR003594">
    <property type="entry name" value="HATPase_dom"/>
</dbReference>
<keyword evidence="7" id="KW-0067">ATP-binding</keyword>
<dbReference type="InterPro" id="IPR025828">
    <property type="entry name" value="Put_sensor_dom"/>
</dbReference>
<name>A0ABP9JV48_9NOCA</name>
<keyword evidence="3" id="KW-0597">Phosphoprotein</keyword>
<keyword evidence="9" id="KW-0812">Transmembrane</keyword>
<dbReference type="Proteomes" id="UP001500603">
    <property type="component" value="Unassembled WGS sequence"/>
</dbReference>
<keyword evidence="9" id="KW-0472">Membrane</keyword>
<feature type="domain" description="Histidine kinase/HSP90-like ATPase" evidence="10">
    <location>
        <begin position="371"/>
        <end position="457"/>
    </location>
</feature>
<dbReference type="GO" id="GO:0016301">
    <property type="term" value="F:kinase activity"/>
    <property type="evidence" value="ECO:0007669"/>
    <property type="project" value="UniProtKB-KW"/>
</dbReference>
<dbReference type="EMBL" id="BAABJM010000001">
    <property type="protein sequence ID" value="GAA5045201.1"/>
    <property type="molecule type" value="Genomic_DNA"/>
</dbReference>
<feature type="transmembrane region" description="Helical" evidence="9">
    <location>
        <begin position="46"/>
        <end position="64"/>
    </location>
</feature>
<accession>A0ABP9JV48</accession>
<sequence>MTETPVESTLVLGTVTETPPARPRSAARGIRAVLLAPFQAQTWKEFAYLLAVFMLGGVAISYLFTGVGGGALLVVTIIGAPVLALVLLGGRLWSVIYRALARHLLDTDVPEPPPFAPKPGLIGFLVGAFTDAVSWRALGFLFLQCAIALVGGYLLLVGIAMTVFTALSPIPWVLFHPTNIDADGVEHHSLGQFGNYFIDSWPRVLGLAAIGVIGCFVLPWLLRVFCWVQRVLTVALLGATTREQQVIELREGRRAAVVDSAATLQRLERDLHDGTQARLVTIAMALGRAEDRLAAGNDPGDLIADARASSKEALTELRELVRGIHPPALELGLEPALETLTARCSIPVRLRVDLPQRPSSAIESIAYFSTAELLTNVIKHAAATEAWVSVLATDARTITVTVRDNGIGGVRQPAEGGLAGGSGLLGLAARAKTVDGTLTVHSPLGGPTEVSIRLPKAGPR</sequence>
<dbReference type="Pfam" id="PF07730">
    <property type="entry name" value="HisKA_3"/>
    <property type="match status" value="1"/>
</dbReference>
<dbReference type="Pfam" id="PF13796">
    <property type="entry name" value="Sensor"/>
    <property type="match status" value="1"/>
</dbReference>
<keyword evidence="6 13" id="KW-0418">Kinase</keyword>
<dbReference type="SUPFAM" id="SSF55874">
    <property type="entry name" value="ATPase domain of HSP90 chaperone/DNA topoisomerase II/histidine kinase"/>
    <property type="match status" value="1"/>
</dbReference>
<keyword evidence="8" id="KW-0902">Two-component regulatory system</keyword>
<evidence type="ECO:0000256" key="7">
    <source>
        <dbReference type="ARBA" id="ARBA00022840"/>
    </source>
</evidence>
<proteinExistence type="predicted"/>
<feature type="domain" description="Signal transduction histidine kinase subgroup 3 dimerisation and phosphoacceptor" evidence="11">
    <location>
        <begin position="265"/>
        <end position="329"/>
    </location>
</feature>
<evidence type="ECO:0000256" key="9">
    <source>
        <dbReference type="SAM" id="Phobius"/>
    </source>
</evidence>
<dbReference type="CDD" id="cd16917">
    <property type="entry name" value="HATPase_UhpB-NarQ-NarX-like"/>
    <property type="match status" value="1"/>
</dbReference>
<feature type="transmembrane region" description="Helical" evidence="9">
    <location>
        <begin position="140"/>
        <end position="167"/>
    </location>
</feature>
<dbReference type="Pfam" id="PF02518">
    <property type="entry name" value="HATPase_c"/>
    <property type="match status" value="1"/>
</dbReference>
<dbReference type="EC" id="2.7.13.3" evidence="2"/>
<dbReference type="InterPro" id="IPR050482">
    <property type="entry name" value="Sensor_HK_TwoCompSys"/>
</dbReference>
<reference evidence="14" key="1">
    <citation type="journal article" date="2019" name="Int. J. Syst. Evol. Microbiol.">
        <title>The Global Catalogue of Microorganisms (GCM) 10K type strain sequencing project: providing services to taxonomists for standard genome sequencing and annotation.</title>
        <authorList>
            <consortium name="The Broad Institute Genomics Platform"/>
            <consortium name="The Broad Institute Genome Sequencing Center for Infectious Disease"/>
            <person name="Wu L."/>
            <person name="Ma J."/>
        </authorList>
    </citation>
    <scope>NUCLEOTIDE SEQUENCE [LARGE SCALE GENOMIC DNA]</scope>
    <source>
        <strain evidence="14">JCM 18298</strain>
    </source>
</reference>
<dbReference type="RefSeq" id="WP_345493730.1">
    <property type="nucleotide sequence ID" value="NZ_BAABJM010000001.1"/>
</dbReference>
<feature type="transmembrane region" description="Helical" evidence="9">
    <location>
        <begin position="204"/>
        <end position="222"/>
    </location>
</feature>
<evidence type="ECO:0000259" key="11">
    <source>
        <dbReference type="Pfam" id="PF07730"/>
    </source>
</evidence>
<comment type="caution">
    <text evidence="13">The sequence shown here is derived from an EMBL/GenBank/DDBJ whole genome shotgun (WGS) entry which is preliminary data.</text>
</comment>
<gene>
    <name evidence="13" type="ORF">GCM10023318_09080</name>
</gene>
<dbReference type="Gene3D" id="1.20.5.1930">
    <property type="match status" value="1"/>
</dbReference>
<comment type="catalytic activity">
    <reaction evidence="1">
        <text>ATP + protein L-histidine = ADP + protein N-phospho-L-histidine.</text>
        <dbReference type="EC" id="2.7.13.3"/>
    </reaction>
</comment>
<protein>
    <recommendedName>
        <fullName evidence="2">histidine kinase</fullName>
        <ecNumber evidence="2">2.7.13.3</ecNumber>
    </recommendedName>
</protein>
<evidence type="ECO:0000259" key="10">
    <source>
        <dbReference type="Pfam" id="PF02518"/>
    </source>
</evidence>
<keyword evidence="9" id="KW-1133">Transmembrane helix</keyword>
<evidence type="ECO:0000313" key="14">
    <source>
        <dbReference type="Proteomes" id="UP001500603"/>
    </source>
</evidence>
<keyword evidence="5" id="KW-0547">Nucleotide-binding</keyword>
<evidence type="ECO:0000259" key="12">
    <source>
        <dbReference type="Pfam" id="PF13796"/>
    </source>
</evidence>
<feature type="domain" description="Putative sensor" evidence="12">
    <location>
        <begin position="48"/>
        <end position="237"/>
    </location>
</feature>
<evidence type="ECO:0000256" key="4">
    <source>
        <dbReference type="ARBA" id="ARBA00022679"/>
    </source>
</evidence>
<evidence type="ECO:0000256" key="1">
    <source>
        <dbReference type="ARBA" id="ARBA00000085"/>
    </source>
</evidence>
<keyword evidence="14" id="KW-1185">Reference proteome</keyword>
<dbReference type="Gene3D" id="3.30.565.10">
    <property type="entry name" value="Histidine kinase-like ATPase, C-terminal domain"/>
    <property type="match status" value="1"/>
</dbReference>
<evidence type="ECO:0000256" key="8">
    <source>
        <dbReference type="ARBA" id="ARBA00023012"/>
    </source>
</evidence>
<dbReference type="InterPro" id="IPR011712">
    <property type="entry name" value="Sig_transdc_His_kin_sub3_dim/P"/>
</dbReference>